<reference evidence="1 2" key="1">
    <citation type="submission" date="2019-07" db="EMBL/GenBank/DDBJ databases">
        <title>Whole genome shotgun sequence of Nocardia ninae NBRC 108245.</title>
        <authorList>
            <person name="Hosoyama A."/>
            <person name="Uohara A."/>
            <person name="Ohji S."/>
            <person name="Ichikawa N."/>
        </authorList>
    </citation>
    <scope>NUCLEOTIDE SEQUENCE [LARGE SCALE GENOMIC DNA]</scope>
    <source>
        <strain evidence="1 2">NBRC 108245</strain>
    </source>
</reference>
<gene>
    <name evidence="1" type="ORF">NN4_66950</name>
</gene>
<comment type="caution">
    <text evidence="1">The sequence shown here is derived from an EMBL/GenBank/DDBJ whole genome shotgun (WGS) entry which is preliminary data.</text>
</comment>
<sequence>MGKRYVNRDPVMTRATDTVDGIRFNELFRRVLETLGPDDASFVRRVASGESMVQIALDDGIPPRAVQRRMDKLMSRLRHPSRSQYFGDYLDDDFQGMWARNSTWSEPGEGRWCDRHERWGASLPASQLTCEVCPCELPVGLFGESLFGRPRVYCSDACKQFAYRLRKKKEVSPSTS</sequence>
<evidence type="ECO:0000313" key="1">
    <source>
        <dbReference type="EMBL" id="GEM42176.1"/>
    </source>
</evidence>
<accession>A0A511MQC2</accession>
<evidence type="ECO:0000313" key="2">
    <source>
        <dbReference type="Proteomes" id="UP000321424"/>
    </source>
</evidence>
<dbReference type="RefSeq" id="WP_147139604.1">
    <property type="nucleotide sequence ID" value="NZ_BJXA01000064.1"/>
</dbReference>
<dbReference type="EMBL" id="BJXA01000064">
    <property type="protein sequence ID" value="GEM42176.1"/>
    <property type="molecule type" value="Genomic_DNA"/>
</dbReference>
<dbReference type="SUPFAM" id="SSF88659">
    <property type="entry name" value="Sigma3 and sigma4 domains of RNA polymerase sigma factors"/>
    <property type="match status" value="1"/>
</dbReference>
<name>A0A511MQC2_9NOCA</name>
<proteinExistence type="predicted"/>
<organism evidence="1 2">
    <name type="scientific">Nocardia ninae NBRC 108245</name>
    <dbReference type="NCBI Taxonomy" id="1210091"/>
    <lineage>
        <taxon>Bacteria</taxon>
        <taxon>Bacillati</taxon>
        <taxon>Actinomycetota</taxon>
        <taxon>Actinomycetes</taxon>
        <taxon>Mycobacteriales</taxon>
        <taxon>Nocardiaceae</taxon>
        <taxon>Nocardia</taxon>
    </lineage>
</organism>
<keyword evidence="2" id="KW-1185">Reference proteome</keyword>
<dbReference type="InterPro" id="IPR013324">
    <property type="entry name" value="RNA_pol_sigma_r3/r4-like"/>
</dbReference>
<dbReference type="AlphaFoldDB" id="A0A511MQC2"/>
<protein>
    <submittedName>
        <fullName evidence="1">Uncharacterized protein</fullName>
    </submittedName>
</protein>
<dbReference type="OrthoDB" id="4219687at2"/>
<dbReference type="Proteomes" id="UP000321424">
    <property type="component" value="Unassembled WGS sequence"/>
</dbReference>